<dbReference type="AlphaFoldDB" id="X0T4X2"/>
<protein>
    <submittedName>
        <fullName evidence="1">Uncharacterized protein</fullName>
    </submittedName>
</protein>
<reference evidence="1" key="1">
    <citation type="journal article" date="2014" name="Front. Microbiol.">
        <title>High frequency of phylogenetically diverse reductive dehalogenase-homologous genes in deep subseafloor sedimentary metagenomes.</title>
        <authorList>
            <person name="Kawai M."/>
            <person name="Futagami T."/>
            <person name="Toyoda A."/>
            <person name="Takaki Y."/>
            <person name="Nishi S."/>
            <person name="Hori S."/>
            <person name="Arai W."/>
            <person name="Tsubouchi T."/>
            <person name="Morono Y."/>
            <person name="Uchiyama I."/>
            <person name="Ito T."/>
            <person name="Fujiyama A."/>
            <person name="Inagaki F."/>
            <person name="Takami H."/>
        </authorList>
    </citation>
    <scope>NUCLEOTIDE SEQUENCE</scope>
    <source>
        <strain evidence="1">Expedition CK06-06</strain>
    </source>
</reference>
<comment type="caution">
    <text evidence="1">The sequence shown here is derived from an EMBL/GenBank/DDBJ whole genome shotgun (WGS) entry which is preliminary data.</text>
</comment>
<organism evidence="1">
    <name type="scientific">marine sediment metagenome</name>
    <dbReference type="NCBI Taxonomy" id="412755"/>
    <lineage>
        <taxon>unclassified sequences</taxon>
        <taxon>metagenomes</taxon>
        <taxon>ecological metagenomes</taxon>
    </lineage>
</organism>
<evidence type="ECO:0000313" key="1">
    <source>
        <dbReference type="EMBL" id="GAF71110.1"/>
    </source>
</evidence>
<gene>
    <name evidence="1" type="ORF">S01H1_10365</name>
</gene>
<sequence length="52" mass="5679">MADSIKKNMHKRAGIGGLKCRCCNSYKGKGRKALVRAARRTAKQKTGDENNG</sequence>
<dbReference type="EMBL" id="BARS01005291">
    <property type="protein sequence ID" value="GAF71110.1"/>
    <property type="molecule type" value="Genomic_DNA"/>
</dbReference>
<name>X0T4X2_9ZZZZ</name>
<proteinExistence type="predicted"/>
<accession>X0T4X2</accession>